<name>A0ABM6EDE3_9BURK</name>
<sequence length="78" mass="8768">MVLQPFEGFAARDLLPRSLLRSGFSELDGAPRGCCSPKRRENGREDQAQRHDQRASKNEGMRMCHFPTLPELEGGVEP</sequence>
<dbReference type="EMBL" id="CP017420">
    <property type="protein sequence ID" value="AOV00557.1"/>
    <property type="molecule type" value="Genomic_DNA"/>
</dbReference>
<proteinExistence type="predicted"/>
<feature type="compositionally biased region" description="Basic and acidic residues" evidence="1">
    <location>
        <begin position="38"/>
        <end position="62"/>
    </location>
</feature>
<evidence type="ECO:0000313" key="2">
    <source>
        <dbReference type="EMBL" id="AOV00557.1"/>
    </source>
</evidence>
<reference evidence="3 4" key="1">
    <citation type="submission" date="2016-09" db="EMBL/GenBank/DDBJ databases">
        <title>Complete genome sequence of Deltia acidovorans CM13 isolated from murine proximal colonic tissue.</title>
        <authorList>
            <person name="Saffarian A."/>
        </authorList>
    </citation>
    <scope>NUCLEOTIDE SEQUENCE [LARGE SCALE GENOMIC DNA]</scope>
    <source>
        <strain evidence="3 4">CM13</strain>
    </source>
</reference>
<keyword evidence="4" id="KW-1185">Reference proteome</keyword>
<evidence type="ECO:0000256" key="1">
    <source>
        <dbReference type="SAM" id="MobiDB-lite"/>
    </source>
</evidence>
<gene>
    <name evidence="2" type="ORF">BI380_03900</name>
    <name evidence="3" type="ORF">BI380_32690</name>
</gene>
<feature type="region of interest" description="Disordered" evidence="1">
    <location>
        <begin position="26"/>
        <end position="78"/>
    </location>
</feature>
<dbReference type="Proteomes" id="UP000095607">
    <property type="component" value="Chromosome"/>
</dbReference>
<evidence type="ECO:0000313" key="3">
    <source>
        <dbReference type="EMBL" id="AOV05734.1"/>
    </source>
</evidence>
<dbReference type="EMBL" id="CP017420">
    <property type="protein sequence ID" value="AOV05734.1"/>
    <property type="molecule type" value="Genomic_DNA"/>
</dbReference>
<protein>
    <submittedName>
        <fullName evidence="3">Uncharacterized protein</fullName>
    </submittedName>
</protein>
<accession>A0ABM6EDE3</accession>
<evidence type="ECO:0000313" key="4">
    <source>
        <dbReference type="Proteomes" id="UP000095607"/>
    </source>
</evidence>
<organism evidence="3 4">
    <name type="scientific">Delftia tsuruhatensis</name>
    <dbReference type="NCBI Taxonomy" id="180282"/>
    <lineage>
        <taxon>Bacteria</taxon>
        <taxon>Pseudomonadati</taxon>
        <taxon>Pseudomonadota</taxon>
        <taxon>Betaproteobacteria</taxon>
        <taxon>Burkholderiales</taxon>
        <taxon>Comamonadaceae</taxon>
        <taxon>Delftia</taxon>
    </lineage>
</organism>